<gene>
    <name evidence="3" type="ORF">X975_21658</name>
</gene>
<evidence type="ECO:0000313" key="3">
    <source>
        <dbReference type="EMBL" id="KFM76982.1"/>
    </source>
</evidence>
<dbReference type="GO" id="GO:0005776">
    <property type="term" value="C:autophagosome"/>
    <property type="evidence" value="ECO:0007669"/>
    <property type="project" value="TreeGrafter"/>
</dbReference>
<protein>
    <submittedName>
        <fullName evidence="3">Transmembrane protein 173</fullName>
    </submittedName>
</protein>
<dbReference type="STRING" id="407821.A0A087UHZ3"/>
<proteinExistence type="predicted"/>
<dbReference type="GO" id="GO:0061709">
    <property type="term" value="P:reticulophagy"/>
    <property type="evidence" value="ECO:0007669"/>
    <property type="project" value="TreeGrafter"/>
</dbReference>
<feature type="domain" description="STING ligand-binding" evidence="2">
    <location>
        <begin position="106"/>
        <end position="272"/>
    </location>
</feature>
<dbReference type="OrthoDB" id="6053839at2759"/>
<dbReference type="GO" id="GO:0045087">
    <property type="term" value="P:innate immune response"/>
    <property type="evidence" value="ECO:0007669"/>
    <property type="project" value="TreeGrafter"/>
</dbReference>
<feature type="transmembrane region" description="Helical" evidence="1">
    <location>
        <begin position="6"/>
        <end position="28"/>
    </location>
</feature>
<dbReference type="InterPro" id="IPR038623">
    <property type="entry name" value="STING_C_sf"/>
</dbReference>
<evidence type="ECO:0000313" key="4">
    <source>
        <dbReference type="Proteomes" id="UP000054359"/>
    </source>
</evidence>
<dbReference type="PANTHER" id="PTHR34339:SF1">
    <property type="entry name" value="STIMULATOR OF INTERFERON GENES PROTEIN"/>
    <property type="match status" value="1"/>
</dbReference>
<dbReference type="Gene3D" id="1.20.5.5200">
    <property type="match status" value="1"/>
</dbReference>
<keyword evidence="1" id="KW-1133">Transmembrane helix</keyword>
<feature type="transmembrane region" description="Helical" evidence="1">
    <location>
        <begin position="48"/>
        <end position="74"/>
    </location>
</feature>
<dbReference type="GO" id="GO:0000045">
    <property type="term" value="P:autophagosome assembly"/>
    <property type="evidence" value="ECO:0007669"/>
    <property type="project" value="TreeGrafter"/>
</dbReference>
<dbReference type="GO" id="GO:0016239">
    <property type="term" value="P:positive regulation of macroautophagy"/>
    <property type="evidence" value="ECO:0007669"/>
    <property type="project" value="TreeGrafter"/>
</dbReference>
<dbReference type="Gene3D" id="3.40.50.12100">
    <property type="entry name" value="Stimulator of interferon genes protein"/>
    <property type="match status" value="1"/>
</dbReference>
<name>A0A087UHZ3_STEMI</name>
<dbReference type="InterPro" id="IPR029158">
    <property type="entry name" value="STING"/>
</dbReference>
<dbReference type="GO" id="GO:0035438">
    <property type="term" value="F:cyclic-di-GMP binding"/>
    <property type="evidence" value="ECO:0007669"/>
    <property type="project" value="TreeGrafter"/>
</dbReference>
<reference evidence="3 4" key="1">
    <citation type="submission" date="2013-11" db="EMBL/GenBank/DDBJ databases">
        <title>Genome sequencing of Stegodyphus mimosarum.</title>
        <authorList>
            <person name="Bechsgaard J."/>
        </authorList>
    </citation>
    <scope>NUCLEOTIDE SEQUENCE [LARGE SCALE GENOMIC DNA]</scope>
</reference>
<feature type="non-terminal residue" evidence="3">
    <location>
        <position position="277"/>
    </location>
</feature>
<dbReference type="Proteomes" id="UP000054359">
    <property type="component" value="Unassembled WGS sequence"/>
</dbReference>
<dbReference type="GO" id="GO:0002218">
    <property type="term" value="P:activation of innate immune response"/>
    <property type="evidence" value="ECO:0007669"/>
    <property type="project" value="InterPro"/>
</dbReference>
<dbReference type="InterPro" id="IPR055432">
    <property type="entry name" value="STING_LBD"/>
</dbReference>
<dbReference type="Pfam" id="PF15009">
    <property type="entry name" value="STING_LBD"/>
    <property type="match status" value="1"/>
</dbReference>
<keyword evidence="1" id="KW-0472">Membrane</keyword>
<evidence type="ECO:0000259" key="2">
    <source>
        <dbReference type="Pfam" id="PF15009"/>
    </source>
</evidence>
<dbReference type="OMA" id="FRCAFEY"/>
<accession>A0A087UHZ3</accession>
<keyword evidence="1 3" id="KW-0812">Transmembrane</keyword>
<dbReference type="AlphaFoldDB" id="A0A087UHZ3"/>
<keyword evidence="4" id="KW-1185">Reference proteome</keyword>
<evidence type="ECO:0000256" key="1">
    <source>
        <dbReference type="SAM" id="Phobius"/>
    </source>
</evidence>
<dbReference type="PANTHER" id="PTHR34339">
    <property type="entry name" value="STIMULATOR OF INTERFERON GENES PROTEIN"/>
    <property type="match status" value="1"/>
</dbReference>
<dbReference type="GO" id="GO:0061507">
    <property type="term" value="F:2',3'-cyclic GMP-AMP binding"/>
    <property type="evidence" value="ECO:0007669"/>
    <property type="project" value="TreeGrafter"/>
</dbReference>
<dbReference type="EMBL" id="KK119890">
    <property type="protein sequence ID" value="KFM76982.1"/>
    <property type="molecule type" value="Genomic_DNA"/>
</dbReference>
<dbReference type="GO" id="GO:0032481">
    <property type="term" value="P:positive regulation of type I interferon production"/>
    <property type="evidence" value="ECO:0007669"/>
    <property type="project" value="InterPro"/>
</dbReference>
<dbReference type="GO" id="GO:0005789">
    <property type="term" value="C:endoplasmic reticulum membrane"/>
    <property type="evidence" value="ECO:0007669"/>
    <property type="project" value="TreeGrafter"/>
</dbReference>
<sequence>MCMIFVFFFINFFIAKYLLKSFIFCKLYNPKTKIFIYNIYNKSSTQKFFLGICLGFFIFAILFFVNVSYCVLYLTSLISCSFYEYIWNLSDLEVLKFSECNRLSLGYGAALAYYKNYLKLFIPHKLIERINIFELHHHVQVLKKLYILVPKSCIVPSYINNNDYIERCRELPAYKKEVAGIEGRVYNITVYQIKADEGDIGFRCAFEYGQPLKNLSAYKTEKIITEEEMHHQRELFCSHLEDFLNDENQSCKYCTILKFDDQEQKVFEVLLEQFSKE</sequence>
<organism evidence="3 4">
    <name type="scientific">Stegodyphus mimosarum</name>
    <name type="common">African social velvet spider</name>
    <dbReference type="NCBI Taxonomy" id="407821"/>
    <lineage>
        <taxon>Eukaryota</taxon>
        <taxon>Metazoa</taxon>
        <taxon>Ecdysozoa</taxon>
        <taxon>Arthropoda</taxon>
        <taxon>Chelicerata</taxon>
        <taxon>Arachnida</taxon>
        <taxon>Araneae</taxon>
        <taxon>Araneomorphae</taxon>
        <taxon>Entelegynae</taxon>
        <taxon>Eresoidea</taxon>
        <taxon>Eresidae</taxon>
        <taxon>Stegodyphus</taxon>
    </lineage>
</organism>